<dbReference type="EMBL" id="GAIX01010417">
    <property type="protein sequence ID" value="JAA82143.1"/>
    <property type="molecule type" value="Transcribed_RNA"/>
</dbReference>
<protein>
    <submittedName>
        <fullName evidence="1">Uncharacterized protein</fullName>
    </submittedName>
</protein>
<organism evidence="1">
    <name type="scientific">Pararge aegeria</name>
    <name type="common">speckled wood butterfly</name>
    <dbReference type="NCBI Taxonomy" id="116150"/>
    <lineage>
        <taxon>Eukaryota</taxon>
        <taxon>Metazoa</taxon>
        <taxon>Ecdysozoa</taxon>
        <taxon>Arthropoda</taxon>
        <taxon>Hexapoda</taxon>
        <taxon>Insecta</taxon>
        <taxon>Pterygota</taxon>
        <taxon>Neoptera</taxon>
        <taxon>Endopterygota</taxon>
        <taxon>Lepidoptera</taxon>
        <taxon>Glossata</taxon>
        <taxon>Ditrysia</taxon>
        <taxon>Papilionoidea</taxon>
        <taxon>Nymphalidae</taxon>
        <taxon>Satyrinae</taxon>
        <taxon>Satyrini</taxon>
        <taxon>Parargina</taxon>
        <taxon>Pararge</taxon>
    </lineage>
</organism>
<name>S4P1K8_9NEOP</name>
<reference evidence="1" key="1">
    <citation type="journal article" date="2013" name="BMC Genomics">
        <title>Unscrambling butterfly oogenesis.</title>
        <authorList>
            <person name="Carter J.M."/>
            <person name="Baker S.C."/>
            <person name="Pink R."/>
            <person name="Carter D.R."/>
            <person name="Collins A."/>
            <person name="Tomlin J."/>
            <person name="Gibbs M."/>
            <person name="Breuker C.J."/>
        </authorList>
    </citation>
    <scope>NUCLEOTIDE SEQUENCE</scope>
    <source>
        <tissue evidence="1">Ovary</tissue>
    </source>
</reference>
<sequence>TNVFPIQYNSNSFSNIDWPVKEQSTQTSTGNDLIPWTKLLDLSTRLENIAELALATTNLLTKLPKKYDVNPFSSMNNDE</sequence>
<feature type="non-terminal residue" evidence="1">
    <location>
        <position position="1"/>
    </location>
</feature>
<reference evidence="1" key="2">
    <citation type="submission" date="2013-05" db="EMBL/GenBank/DDBJ databases">
        <authorList>
            <person name="Carter J.-M."/>
            <person name="Baker S.C."/>
            <person name="Pink R."/>
            <person name="Carter D.R.F."/>
            <person name="Collins A."/>
            <person name="Tomlin J."/>
            <person name="Gibbs M."/>
            <person name="Breuker C.J."/>
        </authorList>
    </citation>
    <scope>NUCLEOTIDE SEQUENCE</scope>
    <source>
        <tissue evidence="1">Ovary</tissue>
    </source>
</reference>
<dbReference type="AlphaFoldDB" id="S4P1K8"/>
<evidence type="ECO:0000313" key="1">
    <source>
        <dbReference type="EMBL" id="JAA82143.1"/>
    </source>
</evidence>
<accession>S4P1K8</accession>
<proteinExistence type="predicted"/>